<keyword evidence="3" id="KW-1185">Reference proteome</keyword>
<dbReference type="Proteomes" id="UP001152622">
    <property type="component" value="Chromosome 2"/>
</dbReference>
<feature type="region of interest" description="Disordered" evidence="1">
    <location>
        <begin position="1"/>
        <end position="24"/>
    </location>
</feature>
<reference evidence="2" key="1">
    <citation type="journal article" date="2023" name="Science">
        <title>Genome structures resolve the early diversification of teleost fishes.</title>
        <authorList>
            <person name="Parey E."/>
            <person name="Louis A."/>
            <person name="Montfort J."/>
            <person name="Bouchez O."/>
            <person name="Roques C."/>
            <person name="Iampietro C."/>
            <person name="Lluch J."/>
            <person name="Castinel A."/>
            <person name="Donnadieu C."/>
            <person name="Desvignes T."/>
            <person name="Floi Bucao C."/>
            <person name="Jouanno E."/>
            <person name="Wen M."/>
            <person name="Mejri S."/>
            <person name="Dirks R."/>
            <person name="Jansen H."/>
            <person name="Henkel C."/>
            <person name="Chen W.J."/>
            <person name="Zahm M."/>
            <person name="Cabau C."/>
            <person name="Klopp C."/>
            <person name="Thompson A.W."/>
            <person name="Robinson-Rechavi M."/>
            <person name="Braasch I."/>
            <person name="Lecointre G."/>
            <person name="Bobe J."/>
            <person name="Postlethwait J.H."/>
            <person name="Berthelot C."/>
            <person name="Roest Crollius H."/>
            <person name="Guiguen Y."/>
        </authorList>
    </citation>
    <scope>NUCLEOTIDE SEQUENCE</scope>
    <source>
        <strain evidence="2">WJC10195</strain>
    </source>
</reference>
<sequence>MFAGDSYPVSWESSSRGRSTASAQVSDRVTALTLGKRVRINSLRGVSSVAGSDGRTQTQLACRLPALWSFL</sequence>
<evidence type="ECO:0000313" key="2">
    <source>
        <dbReference type="EMBL" id="KAJ8376761.1"/>
    </source>
</evidence>
<evidence type="ECO:0000256" key="1">
    <source>
        <dbReference type="SAM" id="MobiDB-lite"/>
    </source>
</evidence>
<comment type="caution">
    <text evidence="2">The sequence shown here is derived from an EMBL/GenBank/DDBJ whole genome shotgun (WGS) entry which is preliminary data.</text>
</comment>
<name>A0A9Q1G864_SYNKA</name>
<dbReference type="EMBL" id="JAINUF010000002">
    <property type="protein sequence ID" value="KAJ8376761.1"/>
    <property type="molecule type" value="Genomic_DNA"/>
</dbReference>
<feature type="compositionally biased region" description="Polar residues" evidence="1">
    <location>
        <begin position="11"/>
        <end position="24"/>
    </location>
</feature>
<dbReference type="AlphaFoldDB" id="A0A9Q1G864"/>
<accession>A0A9Q1G864</accession>
<protein>
    <submittedName>
        <fullName evidence="2">Uncharacterized protein</fullName>
    </submittedName>
</protein>
<organism evidence="2 3">
    <name type="scientific">Synaphobranchus kaupii</name>
    <name type="common">Kaup's arrowtooth eel</name>
    <dbReference type="NCBI Taxonomy" id="118154"/>
    <lineage>
        <taxon>Eukaryota</taxon>
        <taxon>Metazoa</taxon>
        <taxon>Chordata</taxon>
        <taxon>Craniata</taxon>
        <taxon>Vertebrata</taxon>
        <taxon>Euteleostomi</taxon>
        <taxon>Actinopterygii</taxon>
        <taxon>Neopterygii</taxon>
        <taxon>Teleostei</taxon>
        <taxon>Anguilliformes</taxon>
        <taxon>Synaphobranchidae</taxon>
        <taxon>Synaphobranchus</taxon>
    </lineage>
</organism>
<gene>
    <name evidence="2" type="ORF">SKAU_G00073410</name>
</gene>
<evidence type="ECO:0000313" key="3">
    <source>
        <dbReference type="Proteomes" id="UP001152622"/>
    </source>
</evidence>
<proteinExistence type="predicted"/>